<protein>
    <submittedName>
        <fullName evidence="2">Unsaturated rhamnogalacturonyl hydrolase</fullName>
        <ecNumber evidence="2">3.2.1.172</ecNumber>
    </submittedName>
</protein>
<dbReference type="GO" id="GO:0102211">
    <property type="term" value="F:unsaturated rhamnogalacturonyl hydrolase activity"/>
    <property type="evidence" value="ECO:0007669"/>
    <property type="project" value="UniProtKB-EC"/>
</dbReference>
<dbReference type="Proteomes" id="UP000518887">
    <property type="component" value="Unassembled WGS sequence"/>
</dbReference>
<evidence type="ECO:0000256" key="1">
    <source>
        <dbReference type="ARBA" id="ARBA00022801"/>
    </source>
</evidence>
<name>A0A7W8G9T0_9SPIR</name>
<dbReference type="Pfam" id="PF07470">
    <property type="entry name" value="Glyco_hydro_88"/>
    <property type="match status" value="1"/>
</dbReference>
<keyword evidence="3" id="KW-1185">Reference proteome</keyword>
<keyword evidence="2" id="KW-0326">Glycosidase</keyword>
<reference evidence="2 3" key="1">
    <citation type="submission" date="2020-08" db="EMBL/GenBank/DDBJ databases">
        <title>Genomic Encyclopedia of Type Strains, Phase IV (KMG-IV): sequencing the most valuable type-strain genomes for metagenomic binning, comparative biology and taxonomic classification.</title>
        <authorList>
            <person name="Goeker M."/>
        </authorList>
    </citation>
    <scope>NUCLEOTIDE SEQUENCE [LARGE SCALE GENOMIC DNA]</scope>
    <source>
        <strain evidence="2 3">DSM 103462</strain>
    </source>
</reference>
<organism evidence="2 3">
    <name type="scientific">Treponema ruminis</name>
    <dbReference type="NCBI Taxonomy" id="744515"/>
    <lineage>
        <taxon>Bacteria</taxon>
        <taxon>Pseudomonadati</taxon>
        <taxon>Spirochaetota</taxon>
        <taxon>Spirochaetia</taxon>
        <taxon>Spirochaetales</taxon>
        <taxon>Treponemataceae</taxon>
        <taxon>Treponema</taxon>
    </lineage>
</organism>
<dbReference type="InterPro" id="IPR012341">
    <property type="entry name" value="6hp_glycosidase-like_sf"/>
</dbReference>
<accession>A0A7W8G9T0</accession>
<dbReference type="SUPFAM" id="SSF48208">
    <property type="entry name" value="Six-hairpin glycosidases"/>
    <property type="match status" value="1"/>
</dbReference>
<dbReference type="PANTHER" id="PTHR33886">
    <property type="entry name" value="UNSATURATED RHAMNOGALACTURONAN HYDROLASE (EUROFUNG)"/>
    <property type="match status" value="1"/>
</dbReference>
<proteinExistence type="predicted"/>
<dbReference type="EMBL" id="JACHFQ010000005">
    <property type="protein sequence ID" value="MBB5226349.1"/>
    <property type="molecule type" value="Genomic_DNA"/>
</dbReference>
<evidence type="ECO:0000313" key="2">
    <source>
        <dbReference type="EMBL" id="MBB5226349.1"/>
    </source>
</evidence>
<dbReference type="InterPro" id="IPR010905">
    <property type="entry name" value="Glyco_hydro_88"/>
</dbReference>
<evidence type="ECO:0000313" key="3">
    <source>
        <dbReference type="Proteomes" id="UP000518887"/>
    </source>
</evidence>
<gene>
    <name evidence="2" type="ORF">HNP76_001722</name>
</gene>
<dbReference type="RefSeq" id="WP_206173041.1">
    <property type="nucleotide sequence ID" value="NZ_CP031518.1"/>
</dbReference>
<dbReference type="InterPro" id="IPR008928">
    <property type="entry name" value="6-hairpin_glycosidase_sf"/>
</dbReference>
<dbReference type="PANTHER" id="PTHR33886:SF8">
    <property type="entry name" value="UNSATURATED RHAMNOGALACTURONAN HYDROLASE (EUROFUNG)"/>
    <property type="match status" value="1"/>
</dbReference>
<dbReference type="AlphaFoldDB" id="A0A7W8G9T0"/>
<dbReference type="Gene3D" id="1.50.10.10">
    <property type="match status" value="1"/>
</dbReference>
<dbReference type="GO" id="GO:0005975">
    <property type="term" value="P:carbohydrate metabolic process"/>
    <property type="evidence" value="ECO:0007669"/>
    <property type="project" value="InterPro"/>
</dbReference>
<sequence length="383" mass="43884">MNTKVIDQYIEDLMTKSTAEIPVWNIEKARAGKKSGWDYIDGCMIMALLELYDTSKDEKYLKFADYYEDFRISDDGSIDGFKKEEWNIDSINGGKNLFPLYSLTKKEKYRLALDKLFEQVKDQPRTKEGNFWHKAIYPNQVWLDGLYMGLPFYMEYDASFNGGKNKDDIYSQFFNVEKLMKNPADGLYYHCFDSSKSAFWCDKNTGLCQNYWLRALGWFSMAMLDTLNHAPDKGSDNWNHLKAMFIDLQDAMLRVQDQSGMWYQLPALPDAEGNYLETSGTSIFAYSLLKGLRTGILSDAPNAEKYKEAGIKAFEGICQKYLKTEDGVLSLDGICLVAGLGPENNRRRDGSVAYYLSEPVVKDDAKGVGPFILAYNEYKLIKK</sequence>
<keyword evidence="1 2" id="KW-0378">Hydrolase</keyword>
<comment type="caution">
    <text evidence="2">The sequence shown here is derived from an EMBL/GenBank/DDBJ whole genome shotgun (WGS) entry which is preliminary data.</text>
</comment>
<dbReference type="EC" id="3.2.1.172" evidence="2"/>
<dbReference type="InterPro" id="IPR052043">
    <property type="entry name" value="PolySaccharide_Degr_Enz"/>
</dbReference>